<dbReference type="WBParaSite" id="MBELARI_LOCUS2448">
    <property type="protein sequence ID" value="MBELARI_LOCUS2448"/>
    <property type="gene ID" value="MBELARI_LOCUS2448"/>
</dbReference>
<protein>
    <submittedName>
        <fullName evidence="2">Uncharacterized protein</fullName>
    </submittedName>
</protein>
<name>A0AAF3F6B2_9BILA</name>
<sequence>MNPRIEDQALSTHRKVPETGQLFTGAQKLVLDGIVKTLNELLLKSDNNGFNGEETPINVLQLFPDIKPTSGNGNASFLEVLVARRSFTRKMIKNSGRCYEHIWTHYLMRHCDVLEEFLKEEKKRLQQGTPPTEIPQRIQPIEERDQLFLANHQSSSLQMDNFASPINPAPISPIAFTNYHHSSKINVFEDAPDQDQENDEPSSSSLSHSPLNALLMQTSSLTNRMVQSPQPGTEYESFEEKIPSYYMDLARGVSVKQALSTHRKVPETGQLFTGAQKLVLDGIVKTPINVLQLFPDIKPTSGNGF</sequence>
<proteinExistence type="predicted"/>
<keyword evidence="1" id="KW-1185">Reference proteome</keyword>
<reference evidence="2" key="1">
    <citation type="submission" date="2024-02" db="UniProtKB">
        <authorList>
            <consortium name="WormBaseParasite"/>
        </authorList>
    </citation>
    <scope>IDENTIFICATION</scope>
</reference>
<evidence type="ECO:0000313" key="2">
    <source>
        <dbReference type="WBParaSite" id="MBELARI_LOCUS2448"/>
    </source>
</evidence>
<dbReference type="AlphaFoldDB" id="A0AAF3F6B2"/>
<dbReference type="Proteomes" id="UP000887575">
    <property type="component" value="Unassembled WGS sequence"/>
</dbReference>
<evidence type="ECO:0000313" key="1">
    <source>
        <dbReference type="Proteomes" id="UP000887575"/>
    </source>
</evidence>
<organism evidence="1 2">
    <name type="scientific">Mesorhabditis belari</name>
    <dbReference type="NCBI Taxonomy" id="2138241"/>
    <lineage>
        <taxon>Eukaryota</taxon>
        <taxon>Metazoa</taxon>
        <taxon>Ecdysozoa</taxon>
        <taxon>Nematoda</taxon>
        <taxon>Chromadorea</taxon>
        <taxon>Rhabditida</taxon>
        <taxon>Rhabditina</taxon>
        <taxon>Rhabditomorpha</taxon>
        <taxon>Rhabditoidea</taxon>
        <taxon>Rhabditidae</taxon>
        <taxon>Mesorhabditinae</taxon>
        <taxon>Mesorhabditis</taxon>
    </lineage>
</organism>
<accession>A0AAF3F6B2</accession>